<proteinExistence type="predicted"/>
<dbReference type="Proteomes" id="UP001212841">
    <property type="component" value="Unassembled WGS sequence"/>
</dbReference>
<dbReference type="EMBL" id="JADGJD010000972">
    <property type="protein sequence ID" value="KAJ3047383.1"/>
    <property type="molecule type" value="Genomic_DNA"/>
</dbReference>
<keyword evidence="2" id="KW-1185">Reference proteome</keyword>
<evidence type="ECO:0000313" key="2">
    <source>
        <dbReference type="Proteomes" id="UP001212841"/>
    </source>
</evidence>
<evidence type="ECO:0000313" key="1">
    <source>
        <dbReference type="EMBL" id="KAJ3047383.1"/>
    </source>
</evidence>
<accession>A0AAD5X2Z7</accession>
<comment type="caution">
    <text evidence="1">The sequence shown here is derived from an EMBL/GenBank/DDBJ whole genome shotgun (WGS) entry which is preliminary data.</text>
</comment>
<name>A0AAD5X2Z7_9FUNG</name>
<sequence>MALSLLHHPKKGSTTDLTTIPVHLSRFSERQLPAKLPADRYYMPLSDYIGILIADVPEED</sequence>
<dbReference type="AlphaFoldDB" id="A0AAD5X2Z7"/>
<organism evidence="1 2">
    <name type="scientific">Rhizophlyctis rosea</name>
    <dbReference type="NCBI Taxonomy" id="64517"/>
    <lineage>
        <taxon>Eukaryota</taxon>
        <taxon>Fungi</taxon>
        <taxon>Fungi incertae sedis</taxon>
        <taxon>Chytridiomycota</taxon>
        <taxon>Chytridiomycota incertae sedis</taxon>
        <taxon>Chytridiomycetes</taxon>
        <taxon>Rhizophlyctidales</taxon>
        <taxon>Rhizophlyctidaceae</taxon>
        <taxon>Rhizophlyctis</taxon>
    </lineage>
</organism>
<protein>
    <submittedName>
        <fullName evidence="1">Uncharacterized protein</fullName>
    </submittedName>
</protein>
<gene>
    <name evidence="1" type="ORF">HK097_011580</name>
</gene>
<reference evidence="1" key="1">
    <citation type="submission" date="2020-05" db="EMBL/GenBank/DDBJ databases">
        <title>Phylogenomic resolution of chytrid fungi.</title>
        <authorList>
            <person name="Stajich J.E."/>
            <person name="Amses K."/>
            <person name="Simmons R."/>
            <person name="Seto K."/>
            <person name="Myers J."/>
            <person name="Bonds A."/>
            <person name="Quandt C.A."/>
            <person name="Barry K."/>
            <person name="Liu P."/>
            <person name="Grigoriev I."/>
            <person name="Longcore J.E."/>
            <person name="James T.Y."/>
        </authorList>
    </citation>
    <scope>NUCLEOTIDE SEQUENCE</scope>
    <source>
        <strain evidence="1">JEL0318</strain>
    </source>
</reference>